<dbReference type="InParanoid" id="A0A2K1ZQ85"/>
<evidence type="ECO:0000313" key="4">
    <source>
        <dbReference type="EMBL" id="PNT27438.1"/>
    </source>
</evidence>
<evidence type="ECO:0000259" key="2">
    <source>
        <dbReference type="Pfam" id="PF24496"/>
    </source>
</evidence>
<evidence type="ECO:0000259" key="3">
    <source>
        <dbReference type="Pfam" id="PF24925"/>
    </source>
</evidence>
<feature type="domain" description="DUF7588" evidence="2">
    <location>
        <begin position="281"/>
        <end position="344"/>
    </location>
</feature>
<dbReference type="PANTHER" id="PTHR33054:SF9">
    <property type="entry name" value="CCHC-TYPE DOMAIN-CONTAINING PROTEIN"/>
    <property type="match status" value="1"/>
</dbReference>
<feature type="domain" description="DUF7746" evidence="3">
    <location>
        <begin position="526"/>
        <end position="568"/>
    </location>
</feature>
<evidence type="ECO:0000313" key="5">
    <source>
        <dbReference type="Proteomes" id="UP000006729"/>
    </source>
</evidence>
<dbReference type="Proteomes" id="UP000006729">
    <property type="component" value="Chromosome 7"/>
</dbReference>
<sequence length="568" mass="64482">MILRWAVPVHKNPSPIRHSLRRHEWQHASTVAACISVGRFDSNRFGNIGILADEIGNLDDGQSMAANTYSGSIGVGRRFSSNLKGGMRRKGRRNLVGGEPIHASNDGRSIEKAFGKGSKQNSGKHFAREFLKREKINAIDVGDGDEDTTDVNHMRFTYRTIEEFGSVHERWQIQQQCTSSNSATLAYWRNGLMRLGTWTMDIPRRSKTYSSSMGIDRRKSTSNISSPNFQNADYTTNIPKPVYTNLEQPYPPTSPTFSAITENIQNELNILTSEKHFVLDKTLFKKDFYSTCNSTKRIWFFQNFLEHRSEIQKQFYNFIELHKIQILFFDWFELYYASKHHIPYLFASIKHACPVTSRSKTPVWNLTSGPTVESEHPPLRNIQITHNNQAVEAAPYKLSTDDTLSNTKHIINQNNFTNTNLNTLGKQLTRLEKQIQRTTTSLVGIKTSTDLKLKNPVFKPYQITQTSQTQIQENQTDFLRAIKTHLQHLDSSSLTVPDTPQITNPSTSTNQVNTLQNGPEESSDEDEMSEYNILNTLQKMTMAANAYKNQTGTPDKAIAELLIAGFSG</sequence>
<dbReference type="InterPro" id="IPR056010">
    <property type="entry name" value="DUF7588"/>
</dbReference>
<proteinExistence type="predicted"/>
<reference evidence="4 5" key="1">
    <citation type="journal article" date="2006" name="Science">
        <title>The genome of black cottonwood, Populus trichocarpa (Torr. &amp; Gray).</title>
        <authorList>
            <person name="Tuskan G.A."/>
            <person name="Difazio S."/>
            <person name="Jansson S."/>
            <person name="Bohlmann J."/>
            <person name="Grigoriev I."/>
            <person name="Hellsten U."/>
            <person name="Putnam N."/>
            <person name="Ralph S."/>
            <person name="Rombauts S."/>
            <person name="Salamov A."/>
            <person name="Schein J."/>
            <person name="Sterck L."/>
            <person name="Aerts A."/>
            <person name="Bhalerao R.R."/>
            <person name="Bhalerao R.P."/>
            <person name="Blaudez D."/>
            <person name="Boerjan W."/>
            <person name="Brun A."/>
            <person name="Brunner A."/>
            <person name="Busov V."/>
            <person name="Campbell M."/>
            <person name="Carlson J."/>
            <person name="Chalot M."/>
            <person name="Chapman J."/>
            <person name="Chen G.L."/>
            <person name="Cooper D."/>
            <person name="Coutinho P.M."/>
            <person name="Couturier J."/>
            <person name="Covert S."/>
            <person name="Cronk Q."/>
            <person name="Cunningham R."/>
            <person name="Davis J."/>
            <person name="Degroeve S."/>
            <person name="Dejardin A."/>
            <person name="Depamphilis C."/>
            <person name="Detter J."/>
            <person name="Dirks B."/>
            <person name="Dubchak I."/>
            <person name="Duplessis S."/>
            <person name="Ehlting J."/>
            <person name="Ellis B."/>
            <person name="Gendler K."/>
            <person name="Goodstein D."/>
            <person name="Gribskov M."/>
            <person name="Grimwood J."/>
            <person name="Groover A."/>
            <person name="Gunter L."/>
            <person name="Hamberger B."/>
            <person name="Heinze B."/>
            <person name="Helariutta Y."/>
            <person name="Henrissat B."/>
            <person name="Holligan D."/>
            <person name="Holt R."/>
            <person name="Huang W."/>
            <person name="Islam-Faridi N."/>
            <person name="Jones S."/>
            <person name="Jones-Rhoades M."/>
            <person name="Jorgensen R."/>
            <person name="Joshi C."/>
            <person name="Kangasjarvi J."/>
            <person name="Karlsson J."/>
            <person name="Kelleher C."/>
            <person name="Kirkpatrick R."/>
            <person name="Kirst M."/>
            <person name="Kohler A."/>
            <person name="Kalluri U."/>
            <person name="Larimer F."/>
            <person name="Leebens-Mack J."/>
            <person name="Leple J.C."/>
            <person name="Locascio P."/>
            <person name="Lou Y."/>
            <person name="Lucas S."/>
            <person name="Martin F."/>
            <person name="Montanini B."/>
            <person name="Napoli C."/>
            <person name="Nelson D.R."/>
            <person name="Nelson C."/>
            <person name="Nieminen K."/>
            <person name="Nilsson O."/>
            <person name="Pereda V."/>
            <person name="Peter G."/>
            <person name="Philippe R."/>
            <person name="Pilate G."/>
            <person name="Poliakov A."/>
            <person name="Razumovskaya J."/>
            <person name="Richardson P."/>
            <person name="Rinaldi C."/>
            <person name="Ritland K."/>
            <person name="Rouze P."/>
            <person name="Ryaboy D."/>
            <person name="Schmutz J."/>
            <person name="Schrader J."/>
            <person name="Segerman B."/>
            <person name="Shin H."/>
            <person name="Siddiqui A."/>
            <person name="Sterky F."/>
            <person name="Terry A."/>
            <person name="Tsai C.J."/>
            <person name="Uberbacher E."/>
            <person name="Unneberg P."/>
            <person name="Vahala J."/>
            <person name="Wall K."/>
            <person name="Wessler S."/>
            <person name="Yang G."/>
            <person name="Yin T."/>
            <person name="Douglas C."/>
            <person name="Marra M."/>
            <person name="Sandberg G."/>
            <person name="Van de Peer Y."/>
            <person name="Rokhsar D."/>
        </authorList>
    </citation>
    <scope>NUCLEOTIDE SEQUENCE [LARGE SCALE GENOMIC DNA]</scope>
    <source>
        <strain evidence="5">cv. Nisqually</strain>
    </source>
</reference>
<feature type="region of interest" description="Disordered" evidence="1">
    <location>
        <begin position="490"/>
        <end position="528"/>
    </location>
</feature>
<evidence type="ECO:0000256" key="1">
    <source>
        <dbReference type="SAM" id="MobiDB-lite"/>
    </source>
</evidence>
<organism evidence="4 5">
    <name type="scientific">Populus trichocarpa</name>
    <name type="common">Western balsam poplar</name>
    <name type="synonym">Populus balsamifera subsp. trichocarpa</name>
    <dbReference type="NCBI Taxonomy" id="3694"/>
    <lineage>
        <taxon>Eukaryota</taxon>
        <taxon>Viridiplantae</taxon>
        <taxon>Streptophyta</taxon>
        <taxon>Embryophyta</taxon>
        <taxon>Tracheophyta</taxon>
        <taxon>Spermatophyta</taxon>
        <taxon>Magnoliopsida</taxon>
        <taxon>eudicotyledons</taxon>
        <taxon>Gunneridae</taxon>
        <taxon>Pentapetalae</taxon>
        <taxon>rosids</taxon>
        <taxon>fabids</taxon>
        <taxon>Malpighiales</taxon>
        <taxon>Salicaceae</taxon>
        <taxon>Saliceae</taxon>
        <taxon>Populus</taxon>
    </lineage>
</organism>
<dbReference type="Pfam" id="PF24496">
    <property type="entry name" value="DUF7588"/>
    <property type="match status" value="1"/>
</dbReference>
<gene>
    <name evidence="4" type="ORF">POPTR_007G064700</name>
</gene>
<name>A0A2K1ZQ85_POPTR</name>
<accession>A0A2K1ZQ85</accession>
<dbReference type="InterPro" id="IPR056648">
    <property type="entry name" value="DUF7746"/>
</dbReference>
<dbReference type="AlphaFoldDB" id="A0A2K1ZQ85"/>
<feature type="region of interest" description="Disordered" evidence="1">
    <location>
        <begin position="209"/>
        <end position="230"/>
    </location>
</feature>
<dbReference type="EMBL" id="CM009296">
    <property type="protein sequence ID" value="PNT27438.1"/>
    <property type="molecule type" value="Genomic_DNA"/>
</dbReference>
<feature type="compositionally biased region" description="Polar residues" evidence="1">
    <location>
        <begin position="221"/>
        <end position="230"/>
    </location>
</feature>
<feature type="compositionally biased region" description="Polar residues" evidence="1">
    <location>
        <begin position="490"/>
        <end position="519"/>
    </location>
</feature>
<dbReference type="PANTHER" id="PTHR33054">
    <property type="entry name" value="CCHC-TYPE DOMAIN-CONTAINING PROTEIN"/>
    <property type="match status" value="1"/>
</dbReference>
<keyword evidence="5" id="KW-1185">Reference proteome</keyword>
<dbReference type="Pfam" id="PF24925">
    <property type="entry name" value="DUF7746"/>
    <property type="match status" value="1"/>
</dbReference>
<protein>
    <submittedName>
        <fullName evidence="4">Uncharacterized protein</fullName>
    </submittedName>
</protein>